<feature type="domain" description="Integrase catalytic" evidence="12">
    <location>
        <begin position="885"/>
        <end position="967"/>
    </location>
</feature>
<dbReference type="EMBL" id="BQNB010015179">
    <property type="protein sequence ID" value="GJT36907.1"/>
    <property type="molecule type" value="Genomic_DNA"/>
</dbReference>
<dbReference type="CDD" id="cd00303">
    <property type="entry name" value="retropepsin_like"/>
    <property type="match status" value="1"/>
</dbReference>
<dbReference type="SUPFAM" id="SSF52113">
    <property type="entry name" value="BRCT domain"/>
    <property type="match status" value="1"/>
</dbReference>
<keyword evidence="13" id="KW-0808">Transferase</keyword>
<dbReference type="Pfam" id="PF24626">
    <property type="entry name" value="SH3_Tf2-1"/>
    <property type="match status" value="1"/>
</dbReference>
<dbReference type="InterPro" id="IPR056924">
    <property type="entry name" value="SH3_Tf2-1"/>
</dbReference>
<organism evidence="13 14">
    <name type="scientific">Tanacetum coccineum</name>
    <dbReference type="NCBI Taxonomy" id="301880"/>
    <lineage>
        <taxon>Eukaryota</taxon>
        <taxon>Viridiplantae</taxon>
        <taxon>Streptophyta</taxon>
        <taxon>Embryophyta</taxon>
        <taxon>Tracheophyta</taxon>
        <taxon>Spermatophyta</taxon>
        <taxon>Magnoliopsida</taxon>
        <taxon>eudicotyledons</taxon>
        <taxon>Gunneridae</taxon>
        <taxon>Pentapetalae</taxon>
        <taxon>asterids</taxon>
        <taxon>campanulids</taxon>
        <taxon>Asterales</taxon>
        <taxon>Asteraceae</taxon>
        <taxon>Asteroideae</taxon>
        <taxon>Anthemideae</taxon>
        <taxon>Anthemidinae</taxon>
        <taxon>Tanacetum</taxon>
    </lineage>
</organism>
<evidence type="ECO:0000256" key="1">
    <source>
        <dbReference type="ARBA" id="ARBA00004123"/>
    </source>
</evidence>
<dbReference type="Gene3D" id="3.30.420.10">
    <property type="entry name" value="Ribonuclease H-like superfamily/Ribonuclease H"/>
    <property type="match status" value="1"/>
</dbReference>
<evidence type="ECO:0000256" key="3">
    <source>
        <dbReference type="ARBA" id="ARBA00022454"/>
    </source>
</evidence>
<dbReference type="Gene3D" id="3.10.10.10">
    <property type="entry name" value="HIV Type 1 Reverse Transcriptase, subunit A, domain 1"/>
    <property type="match status" value="1"/>
</dbReference>
<dbReference type="InterPro" id="IPR041588">
    <property type="entry name" value="Integrase_H2C2"/>
</dbReference>
<dbReference type="InterPro" id="IPR012337">
    <property type="entry name" value="RNaseH-like_sf"/>
</dbReference>
<dbReference type="PANTHER" id="PTHR12162:SF0">
    <property type="entry name" value="NIBRIN"/>
    <property type="match status" value="1"/>
</dbReference>
<keyword evidence="8" id="KW-0479">Metal-binding</keyword>
<dbReference type="Pfam" id="PF17921">
    <property type="entry name" value="Integrase_H2C2"/>
    <property type="match status" value="1"/>
</dbReference>
<evidence type="ECO:0000259" key="10">
    <source>
        <dbReference type="PROSITE" id="PS50006"/>
    </source>
</evidence>
<keyword evidence="6" id="KW-0539">Nucleus</keyword>
<dbReference type="SUPFAM" id="SSF56672">
    <property type="entry name" value="DNA/RNA polymerases"/>
    <property type="match status" value="1"/>
</dbReference>
<keyword evidence="5" id="KW-0234">DNA repair</keyword>
<dbReference type="Proteomes" id="UP001151760">
    <property type="component" value="Unassembled WGS sequence"/>
</dbReference>
<feature type="region of interest" description="Disordered" evidence="9">
    <location>
        <begin position="276"/>
        <end position="297"/>
    </location>
</feature>
<dbReference type="InterPro" id="IPR036875">
    <property type="entry name" value="Znf_CCHC_sf"/>
</dbReference>
<evidence type="ECO:0000313" key="13">
    <source>
        <dbReference type="EMBL" id="GJT36907.1"/>
    </source>
</evidence>
<dbReference type="InterPro" id="IPR043502">
    <property type="entry name" value="DNA/RNA_pol_sf"/>
</dbReference>
<dbReference type="SUPFAM" id="SSF53098">
    <property type="entry name" value="Ribonuclease H-like"/>
    <property type="match status" value="1"/>
</dbReference>
<feature type="compositionally biased region" description="Low complexity" evidence="9">
    <location>
        <begin position="85"/>
        <end position="94"/>
    </location>
</feature>
<dbReference type="PANTHER" id="PTHR12162">
    <property type="entry name" value="NIBRIN-RELATED"/>
    <property type="match status" value="1"/>
</dbReference>
<keyword evidence="4" id="KW-0227">DNA damage</keyword>
<accession>A0ABQ5DDF5</accession>
<reference evidence="13" key="2">
    <citation type="submission" date="2022-01" db="EMBL/GenBank/DDBJ databases">
        <authorList>
            <person name="Yamashiro T."/>
            <person name="Shiraishi A."/>
            <person name="Satake H."/>
            <person name="Nakayama K."/>
        </authorList>
    </citation>
    <scope>NUCLEOTIDE SEQUENCE</scope>
</reference>
<dbReference type="InterPro" id="IPR000253">
    <property type="entry name" value="FHA_dom"/>
</dbReference>
<dbReference type="InterPro" id="IPR036420">
    <property type="entry name" value="BRCT_dom_sf"/>
</dbReference>
<dbReference type="InterPro" id="IPR043128">
    <property type="entry name" value="Rev_trsase/Diguanyl_cyclase"/>
</dbReference>
<comment type="caution">
    <text evidence="13">The sequence shown here is derived from an EMBL/GenBank/DDBJ whole genome shotgun (WGS) entry which is preliminary data.</text>
</comment>
<dbReference type="PROSITE" id="PS50158">
    <property type="entry name" value="ZF_CCHC"/>
    <property type="match status" value="1"/>
</dbReference>
<dbReference type="Gene3D" id="3.40.50.10190">
    <property type="entry name" value="BRCT domain"/>
    <property type="match status" value="1"/>
</dbReference>
<name>A0ABQ5DDF5_9ASTR</name>
<comment type="subcellular location">
    <subcellularLocation>
        <location evidence="2">Chromosome</location>
    </subcellularLocation>
    <subcellularLocation>
        <location evidence="1">Nucleus</location>
    </subcellularLocation>
</comment>
<evidence type="ECO:0000256" key="6">
    <source>
        <dbReference type="ARBA" id="ARBA00023242"/>
    </source>
</evidence>
<feature type="region of interest" description="Disordered" evidence="9">
    <location>
        <begin position="59"/>
        <end position="94"/>
    </location>
</feature>
<gene>
    <name evidence="13" type="ORF">Tco_0936772</name>
</gene>
<keyword evidence="3" id="KW-0158">Chromosome</keyword>
<feature type="compositionally biased region" description="Basic and acidic residues" evidence="9">
    <location>
        <begin position="1507"/>
        <end position="1527"/>
    </location>
</feature>
<keyword evidence="13" id="KW-0548">Nucleotidyltransferase</keyword>
<dbReference type="Gene3D" id="3.30.70.270">
    <property type="match status" value="1"/>
</dbReference>
<dbReference type="Pfam" id="PF00498">
    <property type="entry name" value="FHA"/>
    <property type="match status" value="1"/>
</dbReference>
<feature type="region of interest" description="Disordered" evidence="9">
    <location>
        <begin position="1498"/>
        <end position="1565"/>
    </location>
</feature>
<dbReference type="GO" id="GO:0003964">
    <property type="term" value="F:RNA-directed DNA polymerase activity"/>
    <property type="evidence" value="ECO:0007669"/>
    <property type="project" value="UniProtKB-KW"/>
</dbReference>
<dbReference type="Gene3D" id="2.40.70.10">
    <property type="entry name" value="Acid Proteases"/>
    <property type="match status" value="1"/>
</dbReference>
<feature type="compositionally biased region" description="Basic and acidic residues" evidence="9">
    <location>
        <begin position="1537"/>
        <end position="1565"/>
    </location>
</feature>
<feature type="domain" description="FHA" evidence="10">
    <location>
        <begin position="1132"/>
        <end position="1191"/>
    </location>
</feature>
<dbReference type="Pfam" id="PF00078">
    <property type="entry name" value="RVT_1"/>
    <property type="match status" value="1"/>
</dbReference>
<dbReference type="PROSITE" id="PS50994">
    <property type="entry name" value="INTEGRASE"/>
    <property type="match status" value="1"/>
</dbReference>
<evidence type="ECO:0000256" key="2">
    <source>
        <dbReference type="ARBA" id="ARBA00004286"/>
    </source>
</evidence>
<dbReference type="SUPFAM" id="SSF57756">
    <property type="entry name" value="Retrovirus zinc finger-like domains"/>
    <property type="match status" value="1"/>
</dbReference>
<keyword evidence="13" id="KW-0695">RNA-directed DNA polymerase</keyword>
<evidence type="ECO:0000259" key="12">
    <source>
        <dbReference type="PROSITE" id="PS50994"/>
    </source>
</evidence>
<comment type="similarity">
    <text evidence="7">Belongs to the Nibrin family.</text>
</comment>
<evidence type="ECO:0000313" key="14">
    <source>
        <dbReference type="Proteomes" id="UP001151760"/>
    </source>
</evidence>
<dbReference type="Gene3D" id="1.10.340.70">
    <property type="match status" value="1"/>
</dbReference>
<dbReference type="InterPro" id="IPR001584">
    <property type="entry name" value="Integrase_cat-core"/>
</dbReference>
<dbReference type="InterPro" id="IPR008984">
    <property type="entry name" value="SMAD_FHA_dom_sf"/>
</dbReference>
<dbReference type="InterPro" id="IPR040227">
    <property type="entry name" value="Nibrin-rel"/>
</dbReference>
<feature type="region of interest" description="Disordered" evidence="9">
    <location>
        <begin position="304"/>
        <end position="323"/>
    </location>
</feature>
<dbReference type="PROSITE" id="PS50006">
    <property type="entry name" value="FHA_DOMAIN"/>
    <property type="match status" value="1"/>
</dbReference>
<evidence type="ECO:0000256" key="9">
    <source>
        <dbReference type="SAM" id="MobiDB-lite"/>
    </source>
</evidence>
<sequence>MGCSAAVHYELQAYRAHTQIQDLRISSQEALTATLVAQVSSLQSQLIAALGQIQALQARDPAHAEDPEDAYSSSTAKMASRRGTRTTPTTATTTTPMNDVAIRVLIAQGVADALAGRTIQRNTNLNDDRSQGSGSGITRPMRTTRECTYSDFLKCQPLNFKGTEVENQVKFATCTLHGIALTWWNTHVKIVGHDAAYGMPWKTLLKMMTELALMCGRMFPKETDVVEKYVCGLPDMIQGNVMSTKPKTMEEAIEMANNLMDQKLRTLAERQIENKRKQDENFRNNQNQQQQNKRQNTGRAYIAGPSEKRESSGNANAGNNQRAIGANQKGTGCYKCGAHGHFKRECLKLKNKNHGNQGGNGNAPAKVYVVGNAGTNPNSNVVTGTFLLNNRYASILFDTVADRSFVSTAFSSLIDITPTTLDHYYDVELADGKIIRINTIIRGCTLNNLNHPFNIDLMPVELGSFNVIIGMDWLAKYHVVIVCDKKLIRIPWVKETLIVRGDGSNQGNETRLNIISCTKTQKYMLKGCQVLLALVTTKDTEDKSKEKRLEDVPIVQDFPKVSPEDLSGLPPTQQELNKLTVKNRYPLPRIDDLFDQLQGLSVYSKIDLRSGYHQLRVHEEDIPKDRFQDRYGHYEFQVMPFGLTNAPTVVMDLMNRVCKPYLNKFMIVFIDDILIYSKNKEEHEDHLKIILELIKKEELYDKFSKLLMQNEKVIAYASRQLKIHEKNYTTHDLELDHKSLQHILDQKELNMRQCLWLELLSDYDCEIRYHHGKVNVVADGLSRKERIKPLRDIPKEKLEPRADGTLCLNGRSWLPCYGDLMTMIMHESHKSKYSIHPGSDKMYRDMKKLYWWPNMKGDIATYVRKCLTCAKVKAEHQRPSNFLVQPEIPQWKWDNITIDFVTKLPKSSQGYDTIWVIVDGLTKSAIFLPMRETDPIEKLVRIYLKEVVTRHGIPISIICDRNGRFASNFWRNGWVKHLPLVEFSYNNSYHASIKAALFEALYDRKCRLPVCWAEVGDVHFTGPEIVQETTEKRKPMEFQVGDRVMLKVSPWKGVVHFGKRGKLNPRYVGPFKVLAKVGAVAYTIELPQELSRVHSTFHVSNLKKCYPDEPLANLLDGLHIDDKLHFVEEPVEIMDREVKRLKLSRCDIIVNKDKGVSRVHAEILVDALDDTKKKSSSGVRIRDCSKYGTFVKKPVGVKQKVHEFPNKEMVLDDSDLVSFGTGNATYRFSYVPLVFFVSGLKAAQLKELQGKISSIGASMIKKWSLKCTHALLDDNVLLSADVVDAIMSKRHIVSYKWIELLAEKRIATGIPSCSSYAPTLTLQGVFVKVAESESRENCLSGYTFLLESSDKYTVKGKLPHLLEAFGAQAVPVGEYAPPSQGLEDDDNNTVVHVISAEKGDGSECSRNLSSLPKVNEINLICATLSGRLDPAIFVSPPVLVTSSCSTDETIVAESEPEVEITSVHESAAIHRIESIEDEKEIISVNSVESVQHDMEVEMPSLSVDPTRFNETRKSPTDDISTKSKDVKMPSLSVDPTRFNETRKSPTDDISRKSKDNQDTHMRNSDDVILTREHKIDDSEHGTSDIIFSQKLIVRDTNLTPSVPSQTNNQVLNFKRFKKMATESGNDFHNLVPFSKHPYKSLVIAVCEILAEGLNMRNEELAQS</sequence>
<dbReference type="CDD" id="cd09274">
    <property type="entry name" value="RNase_HI_RT_Ty3"/>
    <property type="match status" value="1"/>
</dbReference>
<dbReference type="InterPro" id="IPR000477">
    <property type="entry name" value="RT_dom"/>
</dbReference>
<keyword evidence="14" id="KW-1185">Reference proteome</keyword>
<dbReference type="SUPFAM" id="SSF50630">
    <property type="entry name" value="Acid proteases"/>
    <property type="match status" value="1"/>
</dbReference>
<feature type="compositionally biased region" description="Polar residues" evidence="9">
    <location>
        <begin position="312"/>
        <end position="322"/>
    </location>
</feature>
<dbReference type="InterPro" id="IPR001878">
    <property type="entry name" value="Znf_CCHC"/>
</dbReference>
<dbReference type="InterPro" id="IPR036397">
    <property type="entry name" value="RNaseH_sf"/>
</dbReference>
<protein>
    <submittedName>
        <fullName evidence="13">Reverse transcriptase domain-containing protein</fullName>
    </submittedName>
</protein>
<proteinExistence type="inferred from homology"/>
<keyword evidence="8" id="KW-0863">Zinc-finger</keyword>
<keyword evidence="8" id="KW-0862">Zinc</keyword>
<evidence type="ECO:0000256" key="7">
    <source>
        <dbReference type="ARBA" id="ARBA00044757"/>
    </source>
</evidence>
<evidence type="ECO:0000259" key="11">
    <source>
        <dbReference type="PROSITE" id="PS50158"/>
    </source>
</evidence>
<dbReference type="CDD" id="cd01647">
    <property type="entry name" value="RT_LTR"/>
    <property type="match status" value="1"/>
</dbReference>
<dbReference type="Gene3D" id="2.60.200.20">
    <property type="match status" value="1"/>
</dbReference>
<dbReference type="Pfam" id="PF08284">
    <property type="entry name" value="RVP_2"/>
    <property type="match status" value="1"/>
</dbReference>
<dbReference type="SUPFAM" id="SSF49879">
    <property type="entry name" value="SMAD/FHA domain"/>
    <property type="match status" value="1"/>
</dbReference>
<evidence type="ECO:0000256" key="4">
    <source>
        <dbReference type="ARBA" id="ARBA00022763"/>
    </source>
</evidence>
<feature type="compositionally biased region" description="Low complexity" evidence="9">
    <location>
        <begin position="283"/>
        <end position="295"/>
    </location>
</feature>
<dbReference type="InterPro" id="IPR021109">
    <property type="entry name" value="Peptidase_aspartic_dom_sf"/>
</dbReference>
<feature type="domain" description="CCHC-type" evidence="11">
    <location>
        <begin position="333"/>
        <end position="346"/>
    </location>
</feature>
<evidence type="ECO:0000256" key="5">
    <source>
        <dbReference type="ARBA" id="ARBA00023204"/>
    </source>
</evidence>
<dbReference type="CDD" id="cd22667">
    <property type="entry name" value="FHA_NBN"/>
    <property type="match status" value="1"/>
</dbReference>
<reference evidence="13" key="1">
    <citation type="journal article" date="2022" name="Int. J. Mol. Sci.">
        <title>Draft Genome of Tanacetum Coccineum: Genomic Comparison of Closely Related Tanacetum-Family Plants.</title>
        <authorList>
            <person name="Yamashiro T."/>
            <person name="Shiraishi A."/>
            <person name="Nakayama K."/>
            <person name="Satake H."/>
        </authorList>
    </citation>
    <scope>NUCLEOTIDE SEQUENCE</scope>
</reference>
<evidence type="ECO:0000256" key="8">
    <source>
        <dbReference type="PROSITE-ProRule" id="PRU00047"/>
    </source>
</evidence>